<reference evidence="2" key="2">
    <citation type="journal article" date="2021" name="PeerJ">
        <title>Extensive microbial diversity within the chicken gut microbiome revealed by metagenomics and culture.</title>
        <authorList>
            <person name="Gilroy R."/>
            <person name="Ravi A."/>
            <person name="Getino M."/>
            <person name="Pursley I."/>
            <person name="Horton D.L."/>
            <person name="Alikhan N.F."/>
            <person name="Baker D."/>
            <person name="Gharbi K."/>
            <person name="Hall N."/>
            <person name="Watson M."/>
            <person name="Adriaenssens E.M."/>
            <person name="Foster-Nyarko E."/>
            <person name="Jarju S."/>
            <person name="Secka A."/>
            <person name="Antonio M."/>
            <person name="Oren A."/>
            <person name="Chaudhuri R.R."/>
            <person name="La Ragione R."/>
            <person name="Hildebrand F."/>
            <person name="Pallen M.J."/>
        </authorList>
    </citation>
    <scope>NUCLEOTIDE SEQUENCE</scope>
    <source>
        <strain evidence="2">CHK186-9395</strain>
    </source>
</reference>
<comment type="caution">
    <text evidence="2">The sequence shown here is derived from an EMBL/GenBank/DDBJ whole genome shotgun (WGS) entry which is preliminary data.</text>
</comment>
<evidence type="ECO:0000256" key="1">
    <source>
        <dbReference type="SAM" id="Coils"/>
    </source>
</evidence>
<evidence type="ECO:0000313" key="2">
    <source>
        <dbReference type="EMBL" id="HIV01881.1"/>
    </source>
</evidence>
<dbReference type="AlphaFoldDB" id="A0A9D1NFE8"/>
<keyword evidence="1" id="KW-0175">Coiled coil</keyword>
<organism evidence="2 3">
    <name type="scientific">Candidatus Caccopulliclostridium gallistercoris</name>
    <dbReference type="NCBI Taxonomy" id="2840719"/>
    <lineage>
        <taxon>Bacteria</taxon>
        <taxon>Bacillati</taxon>
        <taxon>Bacillota</taxon>
        <taxon>Clostridia</taxon>
        <taxon>Candidatus Caccopulliclostridium</taxon>
    </lineage>
</organism>
<accession>A0A9D1NFE8</accession>
<proteinExistence type="predicted"/>
<sequence length="229" mass="26499">MYPLEEKIDGDYVELVHFLNSLNKRFLIVSGKDVMEFDAYLTEEFPNTLKLIKSSKTQKELDSNLNVLFEHFDSKVADILSGKGDMQTRVENVFKEMGRIKADERARADWQIKGISQRKIDGISEELLGEKKQLKNAVNNLHNAKEIMKDKEKLTKMLKVSGASENEFKSRLLKAYEGYTRELRSHREKYHSLVLDYNEMLFENVAIAEINEKRSTLKHATMSVSMETA</sequence>
<dbReference type="EMBL" id="DVOJ01000016">
    <property type="protein sequence ID" value="HIV01881.1"/>
    <property type="molecule type" value="Genomic_DNA"/>
</dbReference>
<protein>
    <submittedName>
        <fullName evidence="2">Uncharacterized protein</fullName>
    </submittedName>
</protein>
<dbReference type="Proteomes" id="UP000886861">
    <property type="component" value="Unassembled WGS sequence"/>
</dbReference>
<name>A0A9D1NFE8_9FIRM</name>
<reference evidence="2" key="1">
    <citation type="submission" date="2020-10" db="EMBL/GenBank/DDBJ databases">
        <authorList>
            <person name="Gilroy R."/>
        </authorList>
    </citation>
    <scope>NUCLEOTIDE SEQUENCE</scope>
    <source>
        <strain evidence="2">CHK186-9395</strain>
    </source>
</reference>
<feature type="coiled-coil region" evidence="1">
    <location>
        <begin position="124"/>
        <end position="189"/>
    </location>
</feature>
<gene>
    <name evidence="2" type="ORF">IAA62_04960</name>
</gene>
<evidence type="ECO:0000313" key="3">
    <source>
        <dbReference type="Proteomes" id="UP000886861"/>
    </source>
</evidence>